<comment type="caution">
    <text evidence="2">The sequence shown here is derived from an EMBL/GenBank/DDBJ whole genome shotgun (WGS) entry which is preliminary data.</text>
</comment>
<protein>
    <submittedName>
        <fullName evidence="2">Uncharacterized protein</fullName>
    </submittedName>
</protein>
<reference evidence="2 3" key="1">
    <citation type="journal article" date="2016" name="Nat. Commun.">
        <title>Extremotolerant tardigrade genome and improved radiotolerance of human cultured cells by tardigrade-unique protein.</title>
        <authorList>
            <person name="Hashimoto T."/>
            <person name="Horikawa D.D."/>
            <person name="Saito Y."/>
            <person name="Kuwahara H."/>
            <person name="Kozuka-Hata H."/>
            <person name="Shin-I T."/>
            <person name="Minakuchi Y."/>
            <person name="Ohishi K."/>
            <person name="Motoyama A."/>
            <person name="Aizu T."/>
            <person name="Enomoto A."/>
            <person name="Kondo K."/>
            <person name="Tanaka S."/>
            <person name="Hara Y."/>
            <person name="Koshikawa S."/>
            <person name="Sagara H."/>
            <person name="Miura T."/>
            <person name="Yokobori S."/>
            <person name="Miyagawa K."/>
            <person name="Suzuki Y."/>
            <person name="Kubo T."/>
            <person name="Oyama M."/>
            <person name="Kohara Y."/>
            <person name="Fujiyama A."/>
            <person name="Arakawa K."/>
            <person name="Katayama T."/>
            <person name="Toyoda A."/>
            <person name="Kunieda T."/>
        </authorList>
    </citation>
    <scope>NUCLEOTIDE SEQUENCE [LARGE SCALE GENOMIC DNA]</scope>
    <source>
        <strain evidence="2 3">YOKOZUNA-1</strain>
    </source>
</reference>
<keyword evidence="3" id="KW-1185">Reference proteome</keyword>
<keyword evidence="1" id="KW-0472">Membrane</keyword>
<evidence type="ECO:0000256" key="1">
    <source>
        <dbReference type="SAM" id="Phobius"/>
    </source>
</evidence>
<sequence length="72" mass="8416">MLKRDRLWKGAILSSVLLILILADYLYLKAEHHLITESCLSMFRGGNFLSLDANQKTLWNPSCKLMHWKKLK</sequence>
<organism evidence="2 3">
    <name type="scientific">Ramazzottius varieornatus</name>
    <name type="common">Water bear</name>
    <name type="synonym">Tardigrade</name>
    <dbReference type="NCBI Taxonomy" id="947166"/>
    <lineage>
        <taxon>Eukaryota</taxon>
        <taxon>Metazoa</taxon>
        <taxon>Ecdysozoa</taxon>
        <taxon>Tardigrada</taxon>
        <taxon>Eutardigrada</taxon>
        <taxon>Parachela</taxon>
        <taxon>Hypsibioidea</taxon>
        <taxon>Ramazzottiidae</taxon>
        <taxon>Ramazzottius</taxon>
    </lineage>
</organism>
<evidence type="ECO:0000313" key="3">
    <source>
        <dbReference type="Proteomes" id="UP000186922"/>
    </source>
</evidence>
<proteinExistence type="predicted"/>
<keyword evidence="1" id="KW-1133">Transmembrane helix</keyword>
<dbReference type="EMBL" id="BDGG01000001">
    <property type="protein sequence ID" value="GAU89365.1"/>
    <property type="molecule type" value="Genomic_DNA"/>
</dbReference>
<accession>A0A1D1ULT3</accession>
<name>A0A1D1ULT3_RAMVA</name>
<dbReference type="AlphaFoldDB" id="A0A1D1ULT3"/>
<gene>
    <name evidence="2" type="primary">RvY_01922-1</name>
    <name evidence="2" type="synonym">RvY_01922.1</name>
    <name evidence="2" type="ORF">RvY_01922</name>
</gene>
<feature type="transmembrane region" description="Helical" evidence="1">
    <location>
        <begin position="7"/>
        <end position="28"/>
    </location>
</feature>
<dbReference type="Proteomes" id="UP000186922">
    <property type="component" value="Unassembled WGS sequence"/>
</dbReference>
<keyword evidence="1" id="KW-0812">Transmembrane</keyword>
<evidence type="ECO:0000313" key="2">
    <source>
        <dbReference type="EMBL" id="GAU89365.1"/>
    </source>
</evidence>